<dbReference type="EMBL" id="CP033972">
    <property type="protein sequence ID" value="AZG48553.1"/>
    <property type="molecule type" value="Genomic_DNA"/>
</dbReference>
<dbReference type="GO" id="GO:0106300">
    <property type="term" value="P:protein-DNA covalent cross-linking repair"/>
    <property type="evidence" value="ECO:0007669"/>
    <property type="project" value="InterPro"/>
</dbReference>
<dbReference type="InterPro" id="IPR036590">
    <property type="entry name" value="SRAP-like"/>
</dbReference>
<dbReference type="Proteomes" id="UP000271469">
    <property type="component" value="Chromosome"/>
</dbReference>
<sequence>MRDGTHAEAPSCKHGVMCGRYAVTTDPAKLAAEIDAINEVPVPLDPAKDPAVAEDSATAESAAHDAAENTPHEGTADKNKNAPRTPGPNYNVAPTTTIMTVVKRHSHDDPDDDPTLRIRAMRWGLVPPWAKDVGKGPLLFNARAESAAEKSSFRSSVKSRRCLVPMDGWYEWKKGPPDAKGKPTKVPFFMSPQDGTRLFMAGLWSVWRPKDAGKDEAPLLSCSILTTDAVGHLRDVHDRMPLIMPFDNWDSWLDPDHTAPGDLFGPPSTDVADAIDIREVAPLVNRVANNGPELLEPA</sequence>
<evidence type="ECO:0000313" key="10">
    <source>
        <dbReference type="EMBL" id="AZG48553.1"/>
    </source>
</evidence>
<keyword evidence="2 8" id="KW-0645">Protease</keyword>
<evidence type="ECO:0000256" key="4">
    <source>
        <dbReference type="ARBA" id="ARBA00022801"/>
    </source>
</evidence>
<dbReference type="Pfam" id="PF02586">
    <property type="entry name" value="SRAP"/>
    <property type="match status" value="1"/>
</dbReference>
<evidence type="ECO:0000256" key="6">
    <source>
        <dbReference type="ARBA" id="ARBA00023125"/>
    </source>
</evidence>
<keyword evidence="11" id="KW-1185">Reference proteome</keyword>
<evidence type="ECO:0000256" key="2">
    <source>
        <dbReference type="ARBA" id="ARBA00022670"/>
    </source>
</evidence>
<dbReference type="GO" id="GO:0008233">
    <property type="term" value="F:peptidase activity"/>
    <property type="evidence" value="ECO:0007669"/>
    <property type="project" value="UniProtKB-KW"/>
</dbReference>
<dbReference type="InterPro" id="IPR003738">
    <property type="entry name" value="SRAP"/>
</dbReference>
<evidence type="ECO:0000256" key="8">
    <source>
        <dbReference type="RuleBase" id="RU364100"/>
    </source>
</evidence>
<proteinExistence type="inferred from homology"/>
<evidence type="ECO:0000256" key="1">
    <source>
        <dbReference type="ARBA" id="ARBA00008136"/>
    </source>
</evidence>
<dbReference type="KEGG" id="gom:D7316_05170"/>
<protein>
    <recommendedName>
        <fullName evidence="8">Abasic site processing protein</fullName>
        <ecNumber evidence="8">3.4.-.-</ecNumber>
    </recommendedName>
</protein>
<dbReference type="EC" id="3.4.-.-" evidence="8"/>
<keyword evidence="3" id="KW-0227">DNA damage</keyword>
<feature type="region of interest" description="Disordered" evidence="9">
    <location>
        <begin position="45"/>
        <end position="93"/>
    </location>
</feature>
<organism evidence="10 11">
    <name type="scientific">Gordonia insulae</name>
    <dbReference type="NCBI Taxonomy" id="2420509"/>
    <lineage>
        <taxon>Bacteria</taxon>
        <taxon>Bacillati</taxon>
        <taxon>Actinomycetota</taxon>
        <taxon>Actinomycetes</taxon>
        <taxon>Mycobacteriales</taxon>
        <taxon>Gordoniaceae</taxon>
        <taxon>Gordonia</taxon>
    </lineage>
</organism>
<dbReference type="PANTHER" id="PTHR13604">
    <property type="entry name" value="DC12-RELATED"/>
    <property type="match status" value="1"/>
</dbReference>
<keyword evidence="4 8" id="KW-0378">Hydrolase</keyword>
<keyword evidence="6" id="KW-0238">DNA-binding</keyword>
<evidence type="ECO:0000313" key="11">
    <source>
        <dbReference type="Proteomes" id="UP000271469"/>
    </source>
</evidence>
<dbReference type="AlphaFoldDB" id="A0A3G8JUF4"/>
<dbReference type="GO" id="GO:0003697">
    <property type="term" value="F:single-stranded DNA binding"/>
    <property type="evidence" value="ECO:0007669"/>
    <property type="project" value="InterPro"/>
</dbReference>
<name>A0A3G8JUF4_9ACTN</name>
<evidence type="ECO:0000256" key="9">
    <source>
        <dbReference type="SAM" id="MobiDB-lite"/>
    </source>
</evidence>
<comment type="similarity">
    <text evidence="1 8">Belongs to the SOS response-associated peptidase family.</text>
</comment>
<evidence type="ECO:0000256" key="3">
    <source>
        <dbReference type="ARBA" id="ARBA00022763"/>
    </source>
</evidence>
<evidence type="ECO:0000256" key="5">
    <source>
        <dbReference type="ARBA" id="ARBA00023124"/>
    </source>
</evidence>
<dbReference type="Gene3D" id="3.90.1680.10">
    <property type="entry name" value="SOS response associated peptidase-like"/>
    <property type="match status" value="1"/>
</dbReference>
<dbReference type="GO" id="GO:0006508">
    <property type="term" value="P:proteolysis"/>
    <property type="evidence" value="ECO:0007669"/>
    <property type="project" value="UniProtKB-KW"/>
</dbReference>
<dbReference type="GO" id="GO:0016829">
    <property type="term" value="F:lyase activity"/>
    <property type="evidence" value="ECO:0007669"/>
    <property type="project" value="UniProtKB-KW"/>
</dbReference>
<feature type="compositionally biased region" description="Basic and acidic residues" evidence="9">
    <location>
        <begin position="62"/>
        <end position="80"/>
    </location>
</feature>
<dbReference type="SUPFAM" id="SSF143081">
    <property type="entry name" value="BB1717-like"/>
    <property type="match status" value="1"/>
</dbReference>
<keyword evidence="5" id="KW-0190">Covalent protein-DNA linkage</keyword>
<keyword evidence="7" id="KW-0456">Lyase</keyword>
<evidence type="ECO:0000256" key="7">
    <source>
        <dbReference type="ARBA" id="ARBA00023239"/>
    </source>
</evidence>
<reference evidence="10 11" key="1">
    <citation type="submission" date="2018-11" db="EMBL/GenBank/DDBJ databases">
        <title>Gordonia insulae sp. nov., isolated from an island soil.</title>
        <authorList>
            <person name="Kim Y.S."/>
            <person name="Kim S.B."/>
        </authorList>
    </citation>
    <scope>NUCLEOTIDE SEQUENCE [LARGE SCALE GENOMIC DNA]</scope>
    <source>
        <strain evidence="10 11">MMS17-SY073</strain>
    </source>
</reference>
<accession>A0A3G8JUF4</accession>
<dbReference type="PANTHER" id="PTHR13604:SF0">
    <property type="entry name" value="ABASIC SITE PROCESSING PROTEIN HMCES"/>
    <property type="match status" value="1"/>
</dbReference>
<gene>
    <name evidence="10" type="primary">yedK</name>
    <name evidence="10" type="ORF">D7316_05170</name>
</gene>